<dbReference type="PANTHER" id="PTHR45453:SF1">
    <property type="entry name" value="PHOSPHATE REGULON SENSOR PROTEIN PHOR"/>
    <property type="match status" value="1"/>
</dbReference>
<gene>
    <name evidence="10" type="ORF">EOE65_02065</name>
</gene>
<keyword evidence="6" id="KW-0902">Two-component regulatory system</keyword>
<feature type="domain" description="Histidine kinase" evidence="9">
    <location>
        <begin position="243"/>
        <end position="459"/>
    </location>
</feature>
<dbReference type="GO" id="GO:0016036">
    <property type="term" value="P:cellular response to phosphate starvation"/>
    <property type="evidence" value="ECO:0007669"/>
    <property type="project" value="TreeGrafter"/>
</dbReference>
<dbReference type="InterPro" id="IPR003661">
    <property type="entry name" value="HisK_dim/P_dom"/>
</dbReference>
<evidence type="ECO:0000256" key="4">
    <source>
        <dbReference type="ARBA" id="ARBA00022679"/>
    </source>
</evidence>
<keyword evidence="8" id="KW-1133">Transmembrane helix</keyword>
<dbReference type="SMART" id="SM00387">
    <property type="entry name" value="HATPase_c"/>
    <property type="match status" value="1"/>
</dbReference>
<evidence type="ECO:0000313" key="11">
    <source>
        <dbReference type="Proteomes" id="UP000282818"/>
    </source>
</evidence>
<dbReference type="PRINTS" id="PR00344">
    <property type="entry name" value="BCTRLSENSOR"/>
</dbReference>
<evidence type="ECO:0000256" key="1">
    <source>
        <dbReference type="ARBA" id="ARBA00000085"/>
    </source>
</evidence>
<comment type="caution">
    <text evidence="10">The sequence shown here is derived from an EMBL/GenBank/DDBJ whole genome shotgun (WGS) entry which is preliminary data.</text>
</comment>
<evidence type="ECO:0000313" key="10">
    <source>
        <dbReference type="EMBL" id="RVU32456.1"/>
    </source>
</evidence>
<dbReference type="PANTHER" id="PTHR45453">
    <property type="entry name" value="PHOSPHATE REGULON SENSOR PROTEIN PHOR"/>
    <property type="match status" value="1"/>
</dbReference>
<accession>A0A437QD49</accession>
<evidence type="ECO:0000256" key="6">
    <source>
        <dbReference type="ARBA" id="ARBA00023012"/>
    </source>
</evidence>
<dbReference type="SUPFAM" id="SSF55874">
    <property type="entry name" value="ATPase domain of HSP90 chaperone/DNA topoisomerase II/histidine kinase"/>
    <property type="match status" value="1"/>
</dbReference>
<dbReference type="EC" id="2.7.13.3" evidence="2"/>
<dbReference type="InterPro" id="IPR004358">
    <property type="entry name" value="Sig_transdc_His_kin-like_C"/>
</dbReference>
<dbReference type="EMBL" id="SACQ01000001">
    <property type="protein sequence ID" value="RVU32456.1"/>
    <property type="molecule type" value="Genomic_DNA"/>
</dbReference>
<dbReference type="SMART" id="SM00388">
    <property type="entry name" value="HisKA"/>
    <property type="match status" value="1"/>
</dbReference>
<keyword evidence="7" id="KW-0175">Coiled coil</keyword>
<keyword evidence="5" id="KW-0418">Kinase</keyword>
<dbReference type="GO" id="GO:0004721">
    <property type="term" value="F:phosphoprotein phosphatase activity"/>
    <property type="evidence" value="ECO:0007669"/>
    <property type="project" value="TreeGrafter"/>
</dbReference>
<feature type="transmembrane region" description="Helical" evidence="8">
    <location>
        <begin position="12"/>
        <end position="28"/>
    </location>
</feature>
<evidence type="ECO:0000256" key="7">
    <source>
        <dbReference type="SAM" id="Coils"/>
    </source>
</evidence>
<evidence type="ECO:0000259" key="9">
    <source>
        <dbReference type="PROSITE" id="PS50109"/>
    </source>
</evidence>
<keyword evidence="3" id="KW-0597">Phosphoprotein</keyword>
<evidence type="ECO:0000256" key="2">
    <source>
        <dbReference type="ARBA" id="ARBA00012438"/>
    </source>
</evidence>
<comment type="catalytic activity">
    <reaction evidence="1">
        <text>ATP + protein L-histidine = ADP + protein N-phospho-L-histidine.</text>
        <dbReference type="EC" id="2.7.13.3"/>
    </reaction>
</comment>
<proteinExistence type="predicted"/>
<dbReference type="Proteomes" id="UP000282818">
    <property type="component" value="Unassembled WGS sequence"/>
</dbReference>
<name>A0A437QD49_9GAMM</name>
<dbReference type="Pfam" id="PF02518">
    <property type="entry name" value="HATPase_c"/>
    <property type="match status" value="1"/>
</dbReference>
<dbReference type="InterPro" id="IPR050351">
    <property type="entry name" value="BphY/WalK/GraS-like"/>
</dbReference>
<dbReference type="SUPFAM" id="SSF47384">
    <property type="entry name" value="Homodimeric domain of signal transducing histidine kinase"/>
    <property type="match status" value="1"/>
</dbReference>
<dbReference type="PROSITE" id="PS50109">
    <property type="entry name" value="HIS_KIN"/>
    <property type="match status" value="1"/>
</dbReference>
<dbReference type="RefSeq" id="WP_127692625.1">
    <property type="nucleotide sequence ID" value="NZ_SACQ01000001.1"/>
</dbReference>
<reference evidence="10 11" key="1">
    <citation type="submission" date="2019-01" db="EMBL/GenBank/DDBJ databases">
        <authorList>
            <person name="Chen W.-M."/>
        </authorList>
    </citation>
    <scope>NUCLEOTIDE SEQUENCE [LARGE SCALE GENOMIC DNA]</scope>
    <source>
        <strain evidence="10 11">HPM-16</strain>
    </source>
</reference>
<keyword evidence="8" id="KW-0812">Transmembrane</keyword>
<evidence type="ECO:0000256" key="8">
    <source>
        <dbReference type="SAM" id="Phobius"/>
    </source>
</evidence>
<dbReference type="InterPro" id="IPR036890">
    <property type="entry name" value="HATPase_C_sf"/>
</dbReference>
<dbReference type="Gene3D" id="3.30.565.10">
    <property type="entry name" value="Histidine kinase-like ATPase, C-terminal domain"/>
    <property type="match status" value="1"/>
</dbReference>
<organism evidence="10 11">
    <name type="scientific">Neptunomonas marina</name>
    <dbReference type="NCBI Taxonomy" id="1815562"/>
    <lineage>
        <taxon>Bacteria</taxon>
        <taxon>Pseudomonadati</taxon>
        <taxon>Pseudomonadota</taxon>
        <taxon>Gammaproteobacteria</taxon>
        <taxon>Oceanospirillales</taxon>
        <taxon>Oceanospirillaceae</taxon>
        <taxon>Neptunomonas</taxon>
    </lineage>
</organism>
<dbReference type="InterPro" id="IPR003594">
    <property type="entry name" value="HATPase_dom"/>
</dbReference>
<keyword evidence="8" id="KW-0472">Membrane</keyword>
<feature type="transmembrane region" description="Helical" evidence="8">
    <location>
        <begin position="163"/>
        <end position="185"/>
    </location>
</feature>
<dbReference type="Pfam" id="PF00512">
    <property type="entry name" value="HisKA"/>
    <property type="match status" value="1"/>
</dbReference>
<protein>
    <recommendedName>
        <fullName evidence="2">histidine kinase</fullName>
        <ecNumber evidence="2">2.7.13.3</ecNumber>
    </recommendedName>
</protein>
<dbReference type="GO" id="GO:0000155">
    <property type="term" value="F:phosphorelay sensor kinase activity"/>
    <property type="evidence" value="ECO:0007669"/>
    <property type="project" value="InterPro"/>
</dbReference>
<evidence type="ECO:0000256" key="5">
    <source>
        <dbReference type="ARBA" id="ARBA00022777"/>
    </source>
</evidence>
<dbReference type="Gene3D" id="1.10.287.130">
    <property type="match status" value="1"/>
</dbReference>
<dbReference type="CDD" id="cd00082">
    <property type="entry name" value="HisKA"/>
    <property type="match status" value="1"/>
</dbReference>
<dbReference type="InterPro" id="IPR036097">
    <property type="entry name" value="HisK_dim/P_sf"/>
</dbReference>
<keyword evidence="4" id="KW-0808">Transferase</keyword>
<keyword evidence="11" id="KW-1185">Reference proteome</keyword>
<dbReference type="InterPro" id="IPR005467">
    <property type="entry name" value="His_kinase_dom"/>
</dbReference>
<dbReference type="GO" id="GO:0005886">
    <property type="term" value="C:plasma membrane"/>
    <property type="evidence" value="ECO:0007669"/>
    <property type="project" value="TreeGrafter"/>
</dbReference>
<evidence type="ECO:0000256" key="3">
    <source>
        <dbReference type="ARBA" id="ARBA00022553"/>
    </source>
</evidence>
<sequence length="460" mass="51737">MATRIGSLKQLVFIAFLLIISPIGFLLYKTSAVLDEQLKRSYEQTQTAIELGQQNNILERMAEDIVRTAQQYRIVQNSAILERLQDNINTYRNRLAVHKFLAETKPDHNVINDLLTIIERDPKGAELSPLPLLTYQLTNRSHAQMLAALEELQKEARATRTALWQQAALLIVATAVLMLLMTTLISRPIGQLVRRIRSVGKREPLSHKPLRGPREIVQLQDQIIWLDEHLSELESVKAEFFRHISHELKTPLTTLREGADLLAEEVPGPLNDRQHHVVSLIQNGSISLQKLIEQLLDYNRVQQVHLLSLEPVNLDAIISETTHTHQLQIIEKSLEITTPKESMSVKTDIEMLKRVLNNLISNAVCYSDTGGAITITTKRTNQMMTIDVSNTGSAIPENEVGKIFEPFFQGTRKRHGPLKGSGIGLSIALEAALALNGNLCIAENIQDKITFRFIIPLDPS</sequence>
<dbReference type="AlphaFoldDB" id="A0A437QD49"/>
<feature type="coiled-coil region" evidence="7">
    <location>
        <begin position="135"/>
        <end position="162"/>
    </location>
</feature>